<sequence>MQQKAASSGTNRPFWFHSGPPPPVTVVGGMCASFRH</sequence>
<reference evidence="1" key="2">
    <citation type="journal article" date="2015" name="Fish Shellfish Immunol.">
        <title>Early steps in the European eel (Anguilla anguilla)-Vibrio vulnificus interaction in the gills: Role of the RtxA13 toxin.</title>
        <authorList>
            <person name="Callol A."/>
            <person name="Pajuelo D."/>
            <person name="Ebbesson L."/>
            <person name="Teles M."/>
            <person name="MacKenzie S."/>
            <person name="Amaro C."/>
        </authorList>
    </citation>
    <scope>NUCLEOTIDE SEQUENCE</scope>
</reference>
<organism evidence="1">
    <name type="scientific">Anguilla anguilla</name>
    <name type="common">European freshwater eel</name>
    <name type="synonym">Muraena anguilla</name>
    <dbReference type="NCBI Taxonomy" id="7936"/>
    <lineage>
        <taxon>Eukaryota</taxon>
        <taxon>Metazoa</taxon>
        <taxon>Chordata</taxon>
        <taxon>Craniata</taxon>
        <taxon>Vertebrata</taxon>
        <taxon>Euteleostomi</taxon>
        <taxon>Actinopterygii</taxon>
        <taxon>Neopterygii</taxon>
        <taxon>Teleostei</taxon>
        <taxon>Anguilliformes</taxon>
        <taxon>Anguillidae</taxon>
        <taxon>Anguilla</taxon>
    </lineage>
</organism>
<evidence type="ECO:0000313" key="1">
    <source>
        <dbReference type="EMBL" id="JAH28396.1"/>
    </source>
</evidence>
<proteinExistence type="predicted"/>
<accession>A0A0E9RGY2</accession>
<protein>
    <submittedName>
        <fullName evidence="1">Uncharacterized protein</fullName>
    </submittedName>
</protein>
<dbReference type="EMBL" id="GBXM01080181">
    <property type="protein sequence ID" value="JAH28396.1"/>
    <property type="molecule type" value="Transcribed_RNA"/>
</dbReference>
<name>A0A0E9RGY2_ANGAN</name>
<dbReference type="AlphaFoldDB" id="A0A0E9RGY2"/>
<reference evidence="1" key="1">
    <citation type="submission" date="2014-11" db="EMBL/GenBank/DDBJ databases">
        <authorList>
            <person name="Amaro Gonzalez C."/>
        </authorList>
    </citation>
    <scope>NUCLEOTIDE SEQUENCE</scope>
</reference>